<dbReference type="PATRIC" id="fig|573737.6.peg.2072"/>
<dbReference type="EMBL" id="CP011253">
    <property type="protein sequence ID" value="AKC69157.1"/>
    <property type="molecule type" value="Genomic_DNA"/>
</dbReference>
<proteinExistence type="predicted"/>
<dbReference type="HOGENOM" id="CLU_1516490_0_0_4"/>
<dbReference type="OrthoDB" id="8940949at2"/>
<evidence type="ECO:0000313" key="1">
    <source>
        <dbReference type="EMBL" id="AKC69157.1"/>
    </source>
</evidence>
<evidence type="ECO:0000313" key="2">
    <source>
        <dbReference type="Proteomes" id="UP000035050"/>
    </source>
</evidence>
<dbReference type="Proteomes" id="UP000035050">
    <property type="component" value="Chromosome"/>
</dbReference>
<accession>A0A0E3YB25</accession>
<organism evidence="1 2">
    <name type="scientific">Pandoraea oxalativorans</name>
    <dbReference type="NCBI Taxonomy" id="573737"/>
    <lineage>
        <taxon>Bacteria</taxon>
        <taxon>Pseudomonadati</taxon>
        <taxon>Pseudomonadota</taxon>
        <taxon>Betaproteobacteria</taxon>
        <taxon>Burkholderiales</taxon>
        <taxon>Burkholderiaceae</taxon>
        <taxon>Pandoraea</taxon>
    </lineage>
</organism>
<dbReference type="RefSeq" id="WP_046290497.1">
    <property type="nucleotide sequence ID" value="NZ_CP011253.3"/>
</dbReference>
<protein>
    <submittedName>
        <fullName evidence="1">Uncharacterized protein</fullName>
    </submittedName>
</protein>
<sequence>MLKRNIVCPSSDGAKLLKAWLPQHVVDSSIFYLSKSQTLADCHAAPILRENELQLLLIRNAYTYHEELILDMEGDSEEMLSLYSSERRFEVEVVAPALEWMLFETPEIFEAIFRDRATSRLQLIGSYEPDRAIREAGTTVDGIIARLNDKTRELLRATPTAQRILKRITQLDEKPFT</sequence>
<dbReference type="AlphaFoldDB" id="A0A0E3YB25"/>
<keyword evidence="2" id="KW-1185">Reference proteome</keyword>
<name>A0A0E3YB25_9BURK</name>
<dbReference type="KEGG" id="pox:MB84_06240"/>
<reference evidence="1" key="1">
    <citation type="submission" date="2016-06" db="EMBL/GenBank/DDBJ databases">
        <title>Pandoraea oxalativorans DSM 23570 Genome Sequencing.</title>
        <authorList>
            <person name="Ee R."/>
            <person name="Lim Y.-L."/>
            <person name="Yong D."/>
            <person name="Yin W.-F."/>
            <person name="Chan K.-G."/>
        </authorList>
    </citation>
    <scope>NUCLEOTIDE SEQUENCE</scope>
    <source>
        <strain evidence="1">DSM 23570</strain>
    </source>
</reference>
<gene>
    <name evidence="1" type="ORF">MB84_06240</name>
</gene>